<dbReference type="InParanoid" id="A0A1X7SL67"/>
<proteinExistence type="predicted"/>
<reference evidence="1" key="1">
    <citation type="submission" date="2017-05" db="UniProtKB">
        <authorList>
            <consortium name="EnsemblMetazoa"/>
        </authorList>
    </citation>
    <scope>IDENTIFICATION</scope>
</reference>
<sequence length="109" mass="12355">LKIYLPQSMTAQFTTMRLKFGQTFLKLITAALNNIDVLKENKVKRLTIGYCTVYEVLEIDDTSPSATIELYEHQRTSSLSTSSGLMKQLMLSLSVQLINSKEEVTTFNE</sequence>
<dbReference type="AlphaFoldDB" id="A0A1X7SL67"/>
<organism evidence="1">
    <name type="scientific">Amphimedon queenslandica</name>
    <name type="common">Sponge</name>
    <dbReference type="NCBI Taxonomy" id="400682"/>
    <lineage>
        <taxon>Eukaryota</taxon>
        <taxon>Metazoa</taxon>
        <taxon>Porifera</taxon>
        <taxon>Demospongiae</taxon>
        <taxon>Heteroscleromorpha</taxon>
        <taxon>Haplosclerida</taxon>
        <taxon>Niphatidae</taxon>
        <taxon>Amphimedon</taxon>
    </lineage>
</organism>
<name>A0A1X7SL67_AMPQE</name>
<dbReference type="EnsemblMetazoa" id="Aqu2.1.02789_001">
    <property type="protein sequence ID" value="Aqu2.1.02789_001"/>
    <property type="gene ID" value="Aqu2.1.02789"/>
</dbReference>
<protein>
    <submittedName>
        <fullName evidence="1">Uncharacterized protein</fullName>
    </submittedName>
</protein>
<evidence type="ECO:0000313" key="1">
    <source>
        <dbReference type="EnsemblMetazoa" id="Aqu2.1.02789_001"/>
    </source>
</evidence>
<accession>A0A1X7SL67</accession>